<evidence type="ECO:0000313" key="1">
    <source>
        <dbReference type="EMBL" id="MFC5064372.1"/>
    </source>
</evidence>
<reference evidence="2" key="1">
    <citation type="journal article" date="2019" name="Int. J. Syst. Evol. Microbiol.">
        <title>The Global Catalogue of Microorganisms (GCM) 10K type strain sequencing project: providing services to taxonomists for standard genome sequencing and annotation.</title>
        <authorList>
            <consortium name="The Broad Institute Genomics Platform"/>
            <consortium name="The Broad Institute Genome Sequencing Center for Infectious Disease"/>
            <person name="Wu L."/>
            <person name="Ma J."/>
        </authorList>
    </citation>
    <scope>NUCLEOTIDE SEQUENCE [LARGE SCALE GENOMIC DNA]</scope>
    <source>
        <strain evidence="2">CGMCC 4.7093</strain>
    </source>
</reference>
<sequence>MGLFSWFRRGGGASGVGGDGRRQVLDREGGPADLEHLRMFARSRTGVEFYVEPETTATDTTVVAVAADGEWTRRRVGTPRNAERLARRCKVPVFDVQVTGYPQAMRDWNARAKADRERLAAWEREIGDR</sequence>
<dbReference type="EMBL" id="JBHSIV010000022">
    <property type="protein sequence ID" value="MFC5064372.1"/>
    <property type="molecule type" value="Genomic_DNA"/>
</dbReference>
<accession>A0ABV9YRC9</accession>
<evidence type="ECO:0008006" key="3">
    <source>
        <dbReference type="Google" id="ProtNLM"/>
    </source>
</evidence>
<organism evidence="1 2">
    <name type="scientific">Actinomycetospora atypica</name>
    <dbReference type="NCBI Taxonomy" id="1290095"/>
    <lineage>
        <taxon>Bacteria</taxon>
        <taxon>Bacillati</taxon>
        <taxon>Actinomycetota</taxon>
        <taxon>Actinomycetes</taxon>
        <taxon>Pseudonocardiales</taxon>
        <taxon>Pseudonocardiaceae</taxon>
        <taxon>Actinomycetospora</taxon>
    </lineage>
</organism>
<comment type="caution">
    <text evidence="1">The sequence shown here is derived from an EMBL/GenBank/DDBJ whole genome shotgun (WGS) entry which is preliminary data.</text>
</comment>
<evidence type="ECO:0000313" key="2">
    <source>
        <dbReference type="Proteomes" id="UP001595947"/>
    </source>
</evidence>
<dbReference type="Proteomes" id="UP001595947">
    <property type="component" value="Unassembled WGS sequence"/>
</dbReference>
<keyword evidence="2" id="KW-1185">Reference proteome</keyword>
<dbReference type="RefSeq" id="WP_378037710.1">
    <property type="nucleotide sequence ID" value="NZ_JBHSIV010000022.1"/>
</dbReference>
<proteinExistence type="predicted"/>
<protein>
    <recommendedName>
        <fullName evidence="3">Oxidoreductase</fullName>
    </recommendedName>
</protein>
<name>A0ABV9YRC9_9PSEU</name>
<gene>
    <name evidence="1" type="ORF">ACFPBZ_19265</name>
</gene>